<feature type="region of interest" description="Disordered" evidence="1">
    <location>
        <begin position="299"/>
        <end position="334"/>
    </location>
</feature>
<proteinExistence type="predicted"/>
<feature type="compositionally biased region" description="Basic and acidic residues" evidence="1">
    <location>
        <begin position="168"/>
        <end position="183"/>
    </location>
</feature>
<feature type="compositionally biased region" description="Basic and acidic residues" evidence="1">
    <location>
        <begin position="538"/>
        <end position="549"/>
    </location>
</feature>
<feature type="compositionally biased region" description="Acidic residues" evidence="1">
    <location>
        <begin position="797"/>
        <end position="812"/>
    </location>
</feature>
<feature type="compositionally biased region" description="Basic residues" evidence="1">
    <location>
        <begin position="152"/>
        <end position="167"/>
    </location>
</feature>
<feature type="compositionally biased region" description="Acidic residues" evidence="1">
    <location>
        <begin position="825"/>
        <end position="841"/>
    </location>
</feature>
<reference evidence="2 3" key="1">
    <citation type="submission" date="2023-10" db="EMBL/GenBank/DDBJ databases">
        <title>Genomes of two closely related lineages of the louse Polyplax serrata with different host specificities.</title>
        <authorList>
            <person name="Martinu J."/>
            <person name="Tarabai H."/>
            <person name="Stefka J."/>
            <person name="Hypsa V."/>
        </authorList>
    </citation>
    <scope>NUCLEOTIDE SEQUENCE [LARGE SCALE GENOMIC DNA]</scope>
    <source>
        <strain evidence="2">HR10_N</strain>
    </source>
</reference>
<accession>A0AAN8XN99</accession>
<evidence type="ECO:0000313" key="3">
    <source>
        <dbReference type="Proteomes" id="UP001372834"/>
    </source>
</evidence>
<feature type="region of interest" description="Disordered" evidence="1">
    <location>
        <begin position="140"/>
        <end position="184"/>
    </location>
</feature>
<feature type="region of interest" description="Disordered" evidence="1">
    <location>
        <begin position="516"/>
        <end position="553"/>
    </location>
</feature>
<dbReference type="EMBL" id="JAWJWE010000001">
    <property type="protein sequence ID" value="KAK6643989.1"/>
    <property type="molecule type" value="Genomic_DNA"/>
</dbReference>
<feature type="compositionally biased region" description="Acidic residues" evidence="1">
    <location>
        <begin position="524"/>
        <end position="537"/>
    </location>
</feature>
<organism evidence="2 3">
    <name type="scientific">Polyplax serrata</name>
    <name type="common">Common mouse louse</name>
    <dbReference type="NCBI Taxonomy" id="468196"/>
    <lineage>
        <taxon>Eukaryota</taxon>
        <taxon>Metazoa</taxon>
        <taxon>Ecdysozoa</taxon>
        <taxon>Arthropoda</taxon>
        <taxon>Hexapoda</taxon>
        <taxon>Insecta</taxon>
        <taxon>Pterygota</taxon>
        <taxon>Neoptera</taxon>
        <taxon>Paraneoptera</taxon>
        <taxon>Psocodea</taxon>
        <taxon>Troctomorpha</taxon>
        <taxon>Phthiraptera</taxon>
        <taxon>Anoplura</taxon>
        <taxon>Polyplacidae</taxon>
        <taxon>Polyplax</taxon>
    </lineage>
</organism>
<feature type="compositionally biased region" description="Basic residues" evidence="1">
    <location>
        <begin position="30"/>
        <end position="39"/>
    </location>
</feature>
<evidence type="ECO:0000256" key="1">
    <source>
        <dbReference type="SAM" id="MobiDB-lite"/>
    </source>
</evidence>
<feature type="region of interest" description="Disordered" evidence="1">
    <location>
        <begin position="797"/>
        <end position="841"/>
    </location>
</feature>
<comment type="caution">
    <text evidence="2">The sequence shown here is derived from an EMBL/GenBank/DDBJ whole genome shotgun (WGS) entry which is preliminary data.</text>
</comment>
<feature type="compositionally biased region" description="Low complexity" evidence="1">
    <location>
        <begin position="1"/>
        <end position="17"/>
    </location>
</feature>
<feature type="compositionally biased region" description="Basic and acidic residues" evidence="1">
    <location>
        <begin position="140"/>
        <end position="151"/>
    </location>
</feature>
<feature type="region of interest" description="Disordered" evidence="1">
    <location>
        <begin position="356"/>
        <end position="378"/>
    </location>
</feature>
<protein>
    <submittedName>
        <fullName evidence="2">Uncharacterized protein</fullName>
    </submittedName>
</protein>
<gene>
    <name evidence="2" type="ORF">RUM43_000254</name>
</gene>
<sequence>MADAGEAMGEAVGEAVPEGGGTKQRALRPVAKKPKKKQSKGNWKTIGHEPVNYELHPCVHRWRQLHPKGPCITPKHIRWIILPLSDRMAQLALPLLRRLLALWLEFGDKFPPEMRARLMAFLIENYGLTAEFLEQILEEARKAREPPEPGEKKKKQRKSKSKKKSKNKEKGDKEEKKKEKKPESGLLFKRRKAGKLPLDWPYKMGSKFLLNCIAYLSKDPDEDYNSRASEYFDVQAMAILEQICQYMDMSLPDPERPTQYGETLVIMALNLSDWIAKYVTAPAQLIPDDKVEEYLECRGQKPKPPAKPKKPPPKSKAPQPEETEPSTPPPEPVTEVQRNWNEMKAPVFVPEKSRISKRKRVEEDEEDDVGDNDVGYATDTEDYVGVPRWVEPTLDDVKREFLEYINWYNPWEPEFMYLGPRLTPKGVSMYKIWDPDSDDIPNDLRVLNWNQIEYGFCDGYSFIPSPVPQYYPALRPLRPVRLENVERSGIPREVIKKDLRFFSPWYLMKKPLKPLPPVSRDPTGEELEGEFDEETLEDEMHVPEKKPPVKDSPWGDCTMKEQLEILGHIIHMMSSVPDLTLEYVFEQLEEFCEAVQLASLDENPSEENILLMKKRTIILEQYFFNFFGKKFRDYNDRTPTYIRVICMRLAYYIQMLYEYTARILWELQSRPNPPTPVPTPPETPDDPDSLKNLDDWLAWLLRVTNACDEWAGWISETVAEAEKKAAKKKGEFIGPDGKLLLLSADEWFGWKADVESKVFKFRTAKKQFVQESPYYLEKAKSLQPVKHRHKVCVTEGDFEGDQGAEEQDDIEGLESIWDERRRAETDEETEWEDVGDADGGA</sequence>
<feature type="region of interest" description="Disordered" evidence="1">
    <location>
        <begin position="1"/>
        <end position="45"/>
    </location>
</feature>
<dbReference type="Proteomes" id="UP001372834">
    <property type="component" value="Unassembled WGS sequence"/>
</dbReference>
<name>A0AAN8XN99_POLSC</name>
<feature type="compositionally biased region" description="Basic residues" evidence="1">
    <location>
        <begin position="300"/>
        <end position="313"/>
    </location>
</feature>
<dbReference type="AlphaFoldDB" id="A0AAN8XN99"/>
<evidence type="ECO:0000313" key="2">
    <source>
        <dbReference type="EMBL" id="KAK6643989.1"/>
    </source>
</evidence>